<dbReference type="OrthoDB" id="9866006at2"/>
<sequence length="91" mass="10132">MDPRSTVDVVRDAEALEVVIDAQRAEQRNAESLLSRLWELRDALVARGTEEARVRLDALDRDIAAGTARVKQALRLQAELTMRLGRAQGAH</sequence>
<dbReference type="AlphaFoldDB" id="A0A4Q2UBN6"/>
<evidence type="ECO:0000313" key="2">
    <source>
        <dbReference type="Proteomes" id="UP000290759"/>
    </source>
</evidence>
<reference evidence="1 2" key="1">
    <citation type="submission" date="2018-12" db="EMBL/GenBank/DDBJ databases">
        <authorList>
            <person name="Grouzdev D.S."/>
            <person name="Krutkina M.S."/>
        </authorList>
    </citation>
    <scope>NUCLEOTIDE SEQUENCE [LARGE SCALE GENOMIC DNA]</scope>
    <source>
        <strain evidence="1 2">RmlP026</strain>
    </source>
</reference>
<comment type="caution">
    <text evidence="1">The sequence shown here is derived from an EMBL/GenBank/DDBJ whole genome shotgun (WGS) entry which is preliminary data.</text>
</comment>
<dbReference type="EMBL" id="QYBB01000001">
    <property type="protein sequence ID" value="RYC34012.1"/>
    <property type="molecule type" value="Genomic_DNA"/>
</dbReference>
<dbReference type="RefSeq" id="WP_129222884.1">
    <property type="nucleotide sequence ID" value="NZ_QYBB01000001.1"/>
</dbReference>
<reference evidence="1 2" key="2">
    <citation type="submission" date="2019-02" db="EMBL/GenBank/DDBJ databases">
        <title>'Lichenibacterium ramalinii' gen. nov. sp. nov., 'Lichenibacterium minor' gen. nov. sp. nov.</title>
        <authorList>
            <person name="Pankratov T."/>
        </authorList>
    </citation>
    <scope>NUCLEOTIDE SEQUENCE [LARGE SCALE GENOMIC DNA]</scope>
    <source>
        <strain evidence="1 2">RmlP026</strain>
    </source>
</reference>
<proteinExistence type="predicted"/>
<organism evidence="1 2">
    <name type="scientific">Lichenibacterium minor</name>
    <dbReference type="NCBI Taxonomy" id="2316528"/>
    <lineage>
        <taxon>Bacteria</taxon>
        <taxon>Pseudomonadati</taxon>
        <taxon>Pseudomonadota</taxon>
        <taxon>Alphaproteobacteria</taxon>
        <taxon>Hyphomicrobiales</taxon>
        <taxon>Lichenihabitantaceae</taxon>
        <taxon>Lichenibacterium</taxon>
    </lineage>
</organism>
<accession>A0A4Q2UBN6</accession>
<name>A0A4Q2UBN6_9HYPH</name>
<protein>
    <submittedName>
        <fullName evidence="1">Uncharacterized protein</fullName>
    </submittedName>
</protein>
<dbReference type="Proteomes" id="UP000290759">
    <property type="component" value="Unassembled WGS sequence"/>
</dbReference>
<evidence type="ECO:0000313" key="1">
    <source>
        <dbReference type="EMBL" id="RYC34012.1"/>
    </source>
</evidence>
<gene>
    <name evidence="1" type="ORF">D3273_01820</name>
</gene>
<keyword evidence="2" id="KW-1185">Reference proteome</keyword>